<protein>
    <submittedName>
        <fullName evidence="2">Uncharacterized protein</fullName>
    </submittedName>
</protein>
<evidence type="ECO:0000256" key="1">
    <source>
        <dbReference type="SAM" id="MobiDB-lite"/>
    </source>
</evidence>
<proteinExistence type="predicted"/>
<keyword evidence="3" id="KW-1185">Reference proteome</keyword>
<dbReference type="EMBL" id="JARBJD010000083">
    <property type="protein sequence ID" value="KAK2954056.1"/>
    <property type="molecule type" value="Genomic_DNA"/>
</dbReference>
<accession>A0ABQ9XST0</accession>
<feature type="region of interest" description="Disordered" evidence="1">
    <location>
        <begin position="1"/>
        <end position="26"/>
    </location>
</feature>
<evidence type="ECO:0000313" key="3">
    <source>
        <dbReference type="Proteomes" id="UP001281761"/>
    </source>
</evidence>
<sequence>MFTRLSTQPIQSTSTPLPDDQKSLSTTKSIDIEEVMRDYCSSLRNCSQKETLTILSQIRTVLESDLDELSTRCTIAESCGLVSVLSDIVSSHSSVGLTSIASNLLALIQTTLGSREMQAIEHRHLNSHQKTSTMGKPPNDLNEQIDELRTTISNMAKHMAEQFGIINRRLMKFESIPRSVDELRSFNILQQSRLQKLSKIGADAIEIYDEDFIIKTGNTFKLQYTPWNYRTNFVPKTLFSPIISSDVAQLSFTTNNYFDGYRFGAVPAHFVDAGTHSDPLYEKPCPACWRSTIPKKYDAKAFVLEADCRNGRRIFKLMTGGEVHPDVFVNLSLPFRFVITLLSPFTSVTIKSLSFTAKPTLKGEKQVCSYLN</sequence>
<comment type="caution">
    <text evidence="2">The sequence shown here is derived from an EMBL/GenBank/DDBJ whole genome shotgun (WGS) entry which is preliminary data.</text>
</comment>
<gene>
    <name evidence="2" type="ORF">BLNAU_11019</name>
</gene>
<evidence type="ECO:0000313" key="2">
    <source>
        <dbReference type="EMBL" id="KAK2954056.1"/>
    </source>
</evidence>
<dbReference type="Proteomes" id="UP001281761">
    <property type="component" value="Unassembled WGS sequence"/>
</dbReference>
<feature type="compositionally biased region" description="Polar residues" evidence="1">
    <location>
        <begin position="1"/>
        <end position="16"/>
    </location>
</feature>
<organism evidence="2 3">
    <name type="scientific">Blattamonas nauphoetae</name>
    <dbReference type="NCBI Taxonomy" id="2049346"/>
    <lineage>
        <taxon>Eukaryota</taxon>
        <taxon>Metamonada</taxon>
        <taxon>Preaxostyla</taxon>
        <taxon>Oxymonadida</taxon>
        <taxon>Blattamonas</taxon>
    </lineage>
</organism>
<reference evidence="2 3" key="1">
    <citation type="journal article" date="2022" name="bioRxiv">
        <title>Genomics of Preaxostyla Flagellates Illuminates Evolutionary Transitions and the Path Towards Mitochondrial Loss.</title>
        <authorList>
            <person name="Novak L.V.F."/>
            <person name="Treitli S.C."/>
            <person name="Pyrih J."/>
            <person name="Halakuc P."/>
            <person name="Pipaliya S.V."/>
            <person name="Vacek V."/>
            <person name="Brzon O."/>
            <person name="Soukal P."/>
            <person name="Eme L."/>
            <person name="Dacks J.B."/>
            <person name="Karnkowska A."/>
            <person name="Elias M."/>
            <person name="Hampl V."/>
        </authorList>
    </citation>
    <scope>NUCLEOTIDE SEQUENCE [LARGE SCALE GENOMIC DNA]</scope>
    <source>
        <strain evidence="2">NAU3</strain>
        <tissue evidence="2">Gut</tissue>
    </source>
</reference>
<name>A0ABQ9XST0_9EUKA</name>